<dbReference type="AlphaFoldDB" id="A0AAD8EB24"/>
<sequence length="188" mass="21051">GGMLSSYLLYLVTIVLINANHGGHYASGDEGHGQCCSAHKVNQFTQNMDDYYNQCSNDAIEDGQVTNGHPKYDCVVQCYGEKLGVVNREGYVMKKEFMRLASDLYTETSMRELAREKADHCVDHSNKLAKGLRARDPSTHGCSLAMTLVNICTLIEVELNCPPQFKDTSERCNHFRKSLENFKATTMP</sequence>
<evidence type="ECO:0000256" key="4">
    <source>
        <dbReference type="SAM" id="SignalP"/>
    </source>
</evidence>
<organism evidence="5 6">
    <name type="scientific">Diploptera punctata</name>
    <name type="common">Pacific beetle cockroach</name>
    <dbReference type="NCBI Taxonomy" id="6984"/>
    <lineage>
        <taxon>Eukaryota</taxon>
        <taxon>Metazoa</taxon>
        <taxon>Ecdysozoa</taxon>
        <taxon>Arthropoda</taxon>
        <taxon>Hexapoda</taxon>
        <taxon>Insecta</taxon>
        <taxon>Pterygota</taxon>
        <taxon>Neoptera</taxon>
        <taxon>Polyneoptera</taxon>
        <taxon>Dictyoptera</taxon>
        <taxon>Blattodea</taxon>
        <taxon>Blaberoidea</taxon>
        <taxon>Blaberidae</taxon>
        <taxon>Diplopterinae</taxon>
        <taxon>Diploptera</taxon>
    </lineage>
</organism>
<evidence type="ECO:0000256" key="3">
    <source>
        <dbReference type="ARBA" id="ARBA00022525"/>
    </source>
</evidence>
<evidence type="ECO:0000313" key="6">
    <source>
        <dbReference type="Proteomes" id="UP001233999"/>
    </source>
</evidence>
<keyword evidence="3" id="KW-0964">Secreted</keyword>
<dbReference type="InterPro" id="IPR036728">
    <property type="entry name" value="PBP_GOBP_sf"/>
</dbReference>
<comment type="subcellular location">
    <subcellularLocation>
        <location evidence="1">Secreted</location>
    </subcellularLocation>
</comment>
<name>A0AAD8EB24_DIPPU</name>
<gene>
    <name evidence="5" type="ORF">L9F63_022438</name>
</gene>
<proteinExistence type="inferred from homology"/>
<dbReference type="InterPro" id="IPR006170">
    <property type="entry name" value="PBP/GOBP"/>
</dbReference>
<feature type="non-terminal residue" evidence="5">
    <location>
        <position position="188"/>
    </location>
</feature>
<protein>
    <submittedName>
        <fullName evidence="5">Uncharacterized protein</fullName>
    </submittedName>
</protein>
<reference evidence="5" key="1">
    <citation type="journal article" date="2023" name="IScience">
        <title>Live-bearing cockroach genome reveals convergent evolutionary mechanisms linked to viviparity in insects and beyond.</title>
        <authorList>
            <person name="Fouks B."/>
            <person name="Harrison M.C."/>
            <person name="Mikhailova A.A."/>
            <person name="Marchal E."/>
            <person name="English S."/>
            <person name="Carruthers M."/>
            <person name="Jennings E.C."/>
            <person name="Chiamaka E.L."/>
            <person name="Frigard R.A."/>
            <person name="Pippel M."/>
            <person name="Attardo G.M."/>
            <person name="Benoit J.B."/>
            <person name="Bornberg-Bauer E."/>
            <person name="Tobe S.S."/>
        </authorList>
    </citation>
    <scope>NUCLEOTIDE SEQUENCE</scope>
    <source>
        <strain evidence="5">Stay&amp;Tobe</strain>
    </source>
</reference>
<dbReference type="EMBL" id="JASPKZ010007640">
    <property type="protein sequence ID" value="KAJ9583227.1"/>
    <property type="molecule type" value="Genomic_DNA"/>
</dbReference>
<dbReference type="Gene3D" id="1.10.238.270">
    <property type="match status" value="1"/>
</dbReference>
<dbReference type="Pfam" id="PF01395">
    <property type="entry name" value="PBP_GOBP"/>
    <property type="match status" value="1"/>
</dbReference>
<evidence type="ECO:0000313" key="5">
    <source>
        <dbReference type="EMBL" id="KAJ9583227.1"/>
    </source>
</evidence>
<dbReference type="Proteomes" id="UP001233999">
    <property type="component" value="Unassembled WGS sequence"/>
</dbReference>
<dbReference type="InterPro" id="IPR052295">
    <property type="entry name" value="Odorant-binding_protein"/>
</dbReference>
<evidence type="ECO:0000256" key="1">
    <source>
        <dbReference type="ARBA" id="ARBA00004613"/>
    </source>
</evidence>
<evidence type="ECO:0000256" key="2">
    <source>
        <dbReference type="ARBA" id="ARBA00008098"/>
    </source>
</evidence>
<dbReference type="SUPFAM" id="SSF47565">
    <property type="entry name" value="Insect pheromone/odorant-binding proteins"/>
    <property type="match status" value="1"/>
</dbReference>
<reference evidence="5" key="2">
    <citation type="submission" date="2023-05" db="EMBL/GenBank/DDBJ databases">
        <authorList>
            <person name="Fouks B."/>
        </authorList>
    </citation>
    <scope>NUCLEOTIDE SEQUENCE</scope>
    <source>
        <strain evidence="5">Stay&amp;Tobe</strain>
        <tissue evidence="5">Testes</tissue>
    </source>
</reference>
<comment type="similarity">
    <text evidence="2">Belongs to the PBP/GOBP family.</text>
</comment>
<keyword evidence="4" id="KW-0732">Signal</keyword>
<comment type="caution">
    <text evidence="5">The sequence shown here is derived from an EMBL/GenBank/DDBJ whole genome shotgun (WGS) entry which is preliminary data.</text>
</comment>
<feature type="chain" id="PRO_5042213003" evidence="4">
    <location>
        <begin position="20"/>
        <end position="188"/>
    </location>
</feature>
<dbReference type="GO" id="GO:0005576">
    <property type="term" value="C:extracellular region"/>
    <property type="evidence" value="ECO:0007669"/>
    <property type="project" value="UniProtKB-SubCell"/>
</dbReference>
<dbReference type="PANTHER" id="PTHR21066">
    <property type="entry name" value="ODORANT-BINDING PROTEIN 59A-RELATED"/>
    <property type="match status" value="1"/>
</dbReference>
<feature type="signal peptide" evidence="4">
    <location>
        <begin position="1"/>
        <end position="19"/>
    </location>
</feature>
<dbReference type="GO" id="GO:0005549">
    <property type="term" value="F:odorant binding"/>
    <property type="evidence" value="ECO:0007669"/>
    <property type="project" value="InterPro"/>
</dbReference>
<keyword evidence="6" id="KW-1185">Reference proteome</keyword>
<accession>A0AAD8EB24</accession>